<keyword evidence="2" id="KW-1185">Reference proteome</keyword>
<protein>
    <submittedName>
        <fullName evidence="1">Uncharacterized protein</fullName>
    </submittedName>
</protein>
<dbReference type="EMBL" id="CP126116">
    <property type="protein sequence ID" value="WHZ55966.1"/>
    <property type="molecule type" value="Genomic_DNA"/>
</dbReference>
<gene>
    <name evidence="1" type="ORF">QLQ22_14735</name>
</gene>
<dbReference type="Proteomes" id="UP001226091">
    <property type="component" value="Chromosome"/>
</dbReference>
<organism evidence="1 2">
    <name type="scientific">Metabacillus hrfriensis</name>
    <dbReference type="NCBI Taxonomy" id="3048891"/>
    <lineage>
        <taxon>Bacteria</taxon>
        <taxon>Bacillati</taxon>
        <taxon>Bacillota</taxon>
        <taxon>Bacilli</taxon>
        <taxon>Bacillales</taxon>
        <taxon>Bacillaceae</taxon>
        <taxon>Metabacillus</taxon>
    </lineage>
</organism>
<reference evidence="2" key="1">
    <citation type="journal article" date="2025" name="Aquaculture">
        <title>Assessment of the bioflocculant production and safety properties of Metabacillus hrfriensis sp. nov. based on phenotypic and whole-genome sequencing analysis.</title>
        <authorList>
            <person name="Zhang R."/>
            <person name="Zhao Z."/>
            <person name="Luo L."/>
            <person name="Wang S."/>
            <person name="Guo K."/>
            <person name="Xu W."/>
        </authorList>
    </citation>
    <scope>NUCLEOTIDE SEQUENCE [LARGE SCALE GENOMIC DNA]</scope>
    <source>
        <strain evidence="2">CT-WN-B3</strain>
    </source>
</reference>
<evidence type="ECO:0000313" key="2">
    <source>
        <dbReference type="Proteomes" id="UP001226091"/>
    </source>
</evidence>
<evidence type="ECO:0000313" key="1">
    <source>
        <dbReference type="EMBL" id="WHZ55966.1"/>
    </source>
</evidence>
<sequence>MVKCLTALVLMISLLFTPVGDSVLEKNTSYVSAKSFKGGKRRYNPNSNYNQRDAPRSNFSARRNNPARGGIMRGLLYGGIAGLLLGGLLSNLGFFGGILGLFINLFAILLFIFIIRKLVRFFTHRVN</sequence>
<accession>A0ACD4R677</accession>
<proteinExistence type="predicted"/>
<name>A0ACD4R677_9BACI</name>